<dbReference type="InterPro" id="IPR038729">
    <property type="entry name" value="Rad50/SbcC_AAA"/>
</dbReference>
<evidence type="ECO:0000313" key="2">
    <source>
        <dbReference type="EMBL" id="SES14665.1"/>
    </source>
</evidence>
<dbReference type="GO" id="GO:0006302">
    <property type="term" value="P:double-strand break repair"/>
    <property type="evidence" value="ECO:0007669"/>
    <property type="project" value="InterPro"/>
</dbReference>
<dbReference type="InterPro" id="IPR027417">
    <property type="entry name" value="P-loop_NTPase"/>
</dbReference>
<evidence type="ECO:0000259" key="1">
    <source>
        <dbReference type="SMART" id="SM00382"/>
    </source>
</evidence>
<feature type="domain" description="AAA+ ATPase" evidence="1">
    <location>
        <begin position="34"/>
        <end position="225"/>
    </location>
</feature>
<dbReference type="InterPro" id="IPR003593">
    <property type="entry name" value="AAA+_ATPase"/>
</dbReference>
<dbReference type="AlphaFoldDB" id="A0A1H9UYV0"/>
<name>A0A1H9UYV0_9CORY</name>
<dbReference type="EMBL" id="FOGQ01000009">
    <property type="protein sequence ID" value="SES14665.1"/>
    <property type="molecule type" value="Genomic_DNA"/>
</dbReference>
<dbReference type="SMART" id="SM00382">
    <property type="entry name" value="AAA"/>
    <property type="match status" value="1"/>
</dbReference>
<gene>
    <name evidence="2" type="ORF">SAMN05661109_02009</name>
</gene>
<protein>
    <submittedName>
        <fullName evidence="2">Predicted ATPase</fullName>
    </submittedName>
</protein>
<organism evidence="2 3">
    <name type="scientific">Corynebacterium cystitidis DSM 20524</name>
    <dbReference type="NCBI Taxonomy" id="1121357"/>
    <lineage>
        <taxon>Bacteria</taxon>
        <taxon>Bacillati</taxon>
        <taxon>Actinomycetota</taxon>
        <taxon>Actinomycetes</taxon>
        <taxon>Mycobacteriales</taxon>
        <taxon>Corynebacteriaceae</taxon>
        <taxon>Corynebacterium</taxon>
    </lineage>
</organism>
<dbReference type="Gene3D" id="3.40.50.300">
    <property type="entry name" value="P-loop containing nucleotide triphosphate hydrolases"/>
    <property type="match status" value="2"/>
</dbReference>
<evidence type="ECO:0000313" key="3">
    <source>
        <dbReference type="Proteomes" id="UP000198929"/>
    </source>
</evidence>
<dbReference type="GO" id="GO:0016887">
    <property type="term" value="F:ATP hydrolysis activity"/>
    <property type="evidence" value="ECO:0007669"/>
    <property type="project" value="InterPro"/>
</dbReference>
<keyword evidence="3" id="KW-1185">Reference proteome</keyword>
<proteinExistence type="predicted"/>
<dbReference type="Proteomes" id="UP000198929">
    <property type="component" value="Unassembled WGS sequence"/>
</dbReference>
<dbReference type="Pfam" id="PF13476">
    <property type="entry name" value="AAA_23"/>
    <property type="match status" value="1"/>
</dbReference>
<accession>A0A1H9UYV0</accession>
<dbReference type="STRING" id="1121357.SAMN05661109_02009"/>
<sequence length="255" mass="26282">MFIRELLSVGRAEGWLSDVPGVQALQATGSLGLSAPLTVLTGDNGVGKSTLLEAIAAGYGFPRAGGPVGVSAGGLGGGSHSLLPYISLVLGERRKVGYFLRAETHFALGKKFGADGPGFEHMHRKSHGESVIDLLSTFPADGLYLLDEPESGLSPVRQMAAVGMLGRLLLGGSSAGAGLDAGTGAGAQIVMVTHSAIMLSLATAVPGARIVEITADGQFNTGLELEDTIAFRAMDDFLADPTEIARYMCEVTSHE</sequence>
<dbReference type="SUPFAM" id="SSF52540">
    <property type="entry name" value="P-loop containing nucleoside triphosphate hydrolases"/>
    <property type="match status" value="1"/>
</dbReference>
<reference evidence="3" key="1">
    <citation type="submission" date="2016-10" db="EMBL/GenBank/DDBJ databases">
        <authorList>
            <person name="Varghese N."/>
            <person name="Submissions S."/>
        </authorList>
    </citation>
    <scope>NUCLEOTIDE SEQUENCE [LARGE SCALE GENOMIC DNA]</scope>
    <source>
        <strain evidence="3">DSM 20524</strain>
    </source>
</reference>